<name>A0A016UG54_9BILA</name>
<evidence type="ECO:0000313" key="2">
    <source>
        <dbReference type="Proteomes" id="UP000024635"/>
    </source>
</evidence>
<keyword evidence="2" id="KW-1185">Reference proteome</keyword>
<dbReference type="AlphaFoldDB" id="A0A016UG54"/>
<accession>A0A016UG54</accession>
<evidence type="ECO:0008006" key="3">
    <source>
        <dbReference type="Google" id="ProtNLM"/>
    </source>
</evidence>
<reference evidence="2" key="1">
    <citation type="journal article" date="2015" name="Nat. Genet.">
        <title>The genome and transcriptome of the zoonotic hookworm Ancylostoma ceylanicum identify infection-specific gene families.</title>
        <authorList>
            <person name="Schwarz E.M."/>
            <person name="Hu Y."/>
            <person name="Antoshechkin I."/>
            <person name="Miller M.M."/>
            <person name="Sternberg P.W."/>
            <person name="Aroian R.V."/>
        </authorList>
    </citation>
    <scope>NUCLEOTIDE SEQUENCE</scope>
    <source>
        <strain evidence="2">HY135</strain>
    </source>
</reference>
<sequence length="180" mass="21161">MLMEAECRANTAWSKWRQVTGAMCDKKVPLKLKSKIYRTVVRPVALYGAECWSTTLKHEQTLYTMEMRMLRRTHGIARLDIVRNEDVRSMFGVALITAKMREARLRWYGHVLRSEDSSVAKSAVNTTVEGRRPRGRPKTRWLDRIGDDMRLLKLSVDDVFDRRKWHNRTRNADPRPWETG</sequence>
<dbReference type="OrthoDB" id="5854359at2759"/>
<dbReference type="PANTHER" id="PTHR46238:SF8">
    <property type="entry name" value="ENDONUCLEASE_EXONUCLEASE_PHOSPHATASE DOMAIN-CONTAINING PROTEIN"/>
    <property type="match status" value="1"/>
</dbReference>
<gene>
    <name evidence="1" type="primary">Acey_s0043.g779</name>
    <name evidence="1" type="ORF">Y032_0043g779</name>
</gene>
<comment type="caution">
    <text evidence="1">The sequence shown here is derived from an EMBL/GenBank/DDBJ whole genome shotgun (WGS) entry which is preliminary data.</text>
</comment>
<dbReference type="Proteomes" id="UP000024635">
    <property type="component" value="Unassembled WGS sequence"/>
</dbReference>
<dbReference type="EMBL" id="JARK01001379">
    <property type="protein sequence ID" value="EYC13548.1"/>
    <property type="molecule type" value="Genomic_DNA"/>
</dbReference>
<dbReference type="PANTHER" id="PTHR46238">
    <property type="entry name" value="REVERSE TRANSCRIPTASE DOMAIN-CONTAINING PROTEIN"/>
    <property type="match status" value="1"/>
</dbReference>
<evidence type="ECO:0000313" key="1">
    <source>
        <dbReference type="EMBL" id="EYC13548.1"/>
    </source>
</evidence>
<protein>
    <recommendedName>
        <fullName evidence="3">Reverse transcriptase domain-containing protein</fullName>
    </recommendedName>
</protein>
<proteinExistence type="predicted"/>
<organism evidence="1 2">
    <name type="scientific">Ancylostoma ceylanicum</name>
    <dbReference type="NCBI Taxonomy" id="53326"/>
    <lineage>
        <taxon>Eukaryota</taxon>
        <taxon>Metazoa</taxon>
        <taxon>Ecdysozoa</taxon>
        <taxon>Nematoda</taxon>
        <taxon>Chromadorea</taxon>
        <taxon>Rhabditida</taxon>
        <taxon>Rhabditina</taxon>
        <taxon>Rhabditomorpha</taxon>
        <taxon>Strongyloidea</taxon>
        <taxon>Ancylostomatidae</taxon>
        <taxon>Ancylostomatinae</taxon>
        <taxon>Ancylostoma</taxon>
    </lineage>
</organism>